<reference evidence="1 2" key="1">
    <citation type="submission" date="2021-08" db="EMBL/GenBank/DDBJ databases">
        <title>Draft Genome Sequence of Phanerochaete sordida strain YK-624.</title>
        <authorList>
            <person name="Mori T."/>
            <person name="Dohra H."/>
            <person name="Suzuki T."/>
            <person name="Kawagishi H."/>
            <person name="Hirai H."/>
        </authorList>
    </citation>
    <scope>NUCLEOTIDE SEQUENCE [LARGE SCALE GENOMIC DNA]</scope>
    <source>
        <strain evidence="1 2">YK-624</strain>
    </source>
</reference>
<protein>
    <submittedName>
        <fullName evidence="1">Uncharacterized protein</fullName>
    </submittedName>
</protein>
<comment type="caution">
    <text evidence="1">The sequence shown here is derived from an EMBL/GenBank/DDBJ whole genome shotgun (WGS) entry which is preliminary data.</text>
</comment>
<evidence type="ECO:0000313" key="2">
    <source>
        <dbReference type="Proteomes" id="UP000703269"/>
    </source>
</evidence>
<gene>
    <name evidence="1" type="ORF">PsYK624_091000</name>
</gene>
<evidence type="ECO:0000313" key="1">
    <source>
        <dbReference type="EMBL" id="GJE92941.1"/>
    </source>
</evidence>
<accession>A0A9P3GDT5</accession>
<name>A0A9P3GDT5_9APHY</name>
<keyword evidence="2" id="KW-1185">Reference proteome</keyword>
<organism evidence="1 2">
    <name type="scientific">Phanerochaete sordida</name>
    <dbReference type="NCBI Taxonomy" id="48140"/>
    <lineage>
        <taxon>Eukaryota</taxon>
        <taxon>Fungi</taxon>
        <taxon>Dikarya</taxon>
        <taxon>Basidiomycota</taxon>
        <taxon>Agaricomycotina</taxon>
        <taxon>Agaricomycetes</taxon>
        <taxon>Polyporales</taxon>
        <taxon>Phanerochaetaceae</taxon>
        <taxon>Phanerochaete</taxon>
    </lineage>
</organism>
<dbReference type="Proteomes" id="UP000703269">
    <property type="component" value="Unassembled WGS sequence"/>
</dbReference>
<dbReference type="EMBL" id="BPQB01000029">
    <property type="protein sequence ID" value="GJE92941.1"/>
    <property type="molecule type" value="Genomic_DNA"/>
</dbReference>
<dbReference type="OrthoDB" id="2639744at2759"/>
<sequence>MAHNTGLFIRKTDGYHNFTEFDNATLPGIVVPQAGDNHQSRAESLEIVSFAVRGAGPGIRLGPMDAISPQLASIDQERQMQLVYGAPELTIRILWPGYPAWEKRVPVGGPNVKIPLSRFAAVLAAAVMQYLKEMSVTASSEGRADWWISRVGVESLVLLEARRTGPGTWQPVLCRVV</sequence>
<dbReference type="AlphaFoldDB" id="A0A9P3GDT5"/>
<proteinExistence type="predicted"/>